<evidence type="ECO:0000256" key="2">
    <source>
        <dbReference type="ARBA" id="ARBA00022912"/>
    </source>
</evidence>
<evidence type="ECO:0000313" key="7">
    <source>
        <dbReference type="Proteomes" id="UP000332933"/>
    </source>
</evidence>
<keyword evidence="1" id="KW-0378">Hydrolase</keyword>
<sequence>MVHLHEHMLDDDEHMYDEDNGEYEEEYEEVEEVVDNLPMHIANRIYLGSIDAANNASGLEAKNIRMVLSLLSDYDTLQLPLDYLVHVRVAVEDDFDEPLFGKLPYLVECIHNFLTTEPDGNILVHCIAGVSRSASAVIAYLMATESIDFDAALDHVRMSRPWVDPNEHFRAHLRLFHDILTNVENPDLLGTLEQLALPRLHFHASFVAPITTHGPTTKTLTIRLDSDKIHDPNSDLASIYRFSTIAAITDKAASPFAYLHVTHVEACTVDELTPDHAAAEGLASVGDLWRTLHQFYPAITGASPIVTIHFRLLVATSIPTSS</sequence>
<reference evidence="5" key="2">
    <citation type="submission" date="2019-06" db="EMBL/GenBank/DDBJ databases">
        <title>Genomics analysis of Aphanomyces spp. identifies a new class of oomycete effector associated with host adaptation.</title>
        <authorList>
            <person name="Gaulin E."/>
        </authorList>
    </citation>
    <scope>NUCLEOTIDE SEQUENCE</scope>
    <source>
        <strain evidence="5">CBS 578.67</strain>
    </source>
</reference>
<dbReference type="InterPro" id="IPR007374">
    <property type="entry name" value="ASCH_domain"/>
</dbReference>
<dbReference type="InterPro" id="IPR000340">
    <property type="entry name" value="Dual-sp_phosphatase_cat-dom"/>
</dbReference>
<evidence type="ECO:0000259" key="3">
    <source>
        <dbReference type="PROSITE" id="PS50054"/>
    </source>
</evidence>
<accession>A0A485KMF2</accession>
<dbReference type="PROSITE" id="PS50056">
    <property type="entry name" value="TYR_PHOSPHATASE_2"/>
    <property type="match status" value="1"/>
</dbReference>
<dbReference type="EMBL" id="CAADRA010005154">
    <property type="protein sequence ID" value="VFT86147.1"/>
    <property type="molecule type" value="Genomic_DNA"/>
</dbReference>
<gene>
    <name evidence="6" type="primary">Aste57867_9264</name>
    <name evidence="5" type="ORF">As57867_009228</name>
    <name evidence="6" type="ORF">ASTE57867_9264</name>
</gene>
<feature type="domain" description="Tyrosine specific protein phosphatases" evidence="4">
    <location>
        <begin position="104"/>
        <end position="161"/>
    </location>
</feature>
<dbReference type="InterPro" id="IPR016130">
    <property type="entry name" value="Tyr_Pase_AS"/>
</dbReference>
<dbReference type="Gene3D" id="2.30.130.30">
    <property type="entry name" value="Hypothetical protein"/>
    <property type="match status" value="1"/>
</dbReference>
<name>A0A485KMF2_9STRA</name>
<dbReference type="SUPFAM" id="SSF52799">
    <property type="entry name" value="(Phosphotyrosine protein) phosphatases II"/>
    <property type="match status" value="1"/>
</dbReference>
<dbReference type="Gene3D" id="3.90.190.10">
    <property type="entry name" value="Protein tyrosine phosphatase superfamily"/>
    <property type="match status" value="1"/>
</dbReference>
<feature type="domain" description="Tyrosine-protein phosphatase" evidence="3">
    <location>
        <begin position="37"/>
        <end position="182"/>
    </location>
</feature>
<dbReference type="InterPro" id="IPR000387">
    <property type="entry name" value="Tyr_Pase_dom"/>
</dbReference>
<dbReference type="OrthoDB" id="2017893at2759"/>
<dbReference type="GO" id="GO:0005737">
    <property type="term" value="C:cytoplasm"/>
    <property type="evidence" value="ECO:0007669"/>
    <property type="project" value="TreeGrafter"/>
</dbReference>
<dbReference type="SUPFAM" id="SSF88697">
    <property type="entry name" value="PUA domain-like"/>
    <property type="match status" value="1"/>
</dbReference>
<dbReference type="Pfam" id="PF04266">
    <property type="entry name" value="ASCH"/>
    <property type="match status" value="1"/>
</dbReference>
<proteinExistence type="predicted"/>
<organism evidence="6 7">
    <name type="scientific">Aphanomyces stellatus</name>
    <dbReference type="NCBI Taxonomy" id="120398"/>
    <lineage>
        <taxon>Eukaryota</taxon>
        <taxon>Sar</taxon>
        <taxon>Stramenopiles</taxon>
        <taxon>Oomycota</taxon>
        <taxon>Saprolegniomycetes</taxon>
        <taxon>Saprolegniales</taxon>
        <taxon>Verrucalvaceae</taxon>
        <taxon>Aphanomyces</taxon>
    </lineage>
</organism>
<dbReference type="SMART" id="SM00195">
    <property type="entry name" value="DSPc"/>
    <property type="match status" value="1"/>
</dbReference>
<dbReference type="PANTHER" id="PTHR46377:SF1">
    <property type="entry name" value="DUAL SPECIFICITY PROTEIN PHOSPHATASE 19"/>
    <property type="match status" value="1"/>
</dbReference>
<dbReference type="GO" id="GO:0008579">
    <property type="term" value="F:JUN kinase phosphatase activity"/>
    <property type="evidence" value="ECO:0007669"/>
    <property type="project" value="TreeGrafter"/>
</dbReference>
<dbReference type="InterPro" id="IPR029021">
    <property type="entry name" value="Prot-tyrosine_phosphatase-like"/>
</dbReference>
<reference evidence="6 7" key="1">
    <citation type="submission" date="2019-03" db="EMBL/GenBank/DDBJ databases">
        <authorList>
            <person name="Gaulin E."/>
            <person name="Dumas B."/>
        </authorList>
    </citation>
    <scope>NUCLEOTIDE SEQUENCE [LARGE SCALE GENOMIC DNA]</scope>
    <source>
        <strain evidence="6">CBS 568.67</strain>
    </source>
</reference>
<dbReference type="PROSITE" id="PS50054">
    <property type="entry name" value="TYR_PHOSPHATASE_DUAL"/>
    <property type="match status" value="1"/>
</dbReference>
<keyword evidence="2" id="KW-0904">Protein phosphatase</keyword>
<dbReference type="InterPro" id="IPR020422">
    <property type="entry name" value="TYR_PHOSPHATASE_DUAL_dom"/>
</dbReference>
<dbReference type="InterPro" id="IPR015947">
    <property type="entry name" value="PUA-like_sf"/>
</dbReference>
<dbReference type="AlphaFoldDB" id="A0A485KMF2"/>
<dbReference type="EMBL" id="VJMH01005133">
    <property type="protein sequence ID" value="KAF0700210.1"/>
    <property type="molecule type" value="Genomic_DNA"/>
</dbReference>
<evidence type="ECO:0000259" key="4">
    <source>
        <dbReference type="PROSITE" id="PS50056"/>
    </source>
</evidence>
<evidence type="ECO:0000313" key="6">
    <source>
        <dbReference type="EMBL" id="VFT86147.1"/>
    </source>
</evidence>
<protein>
    <submittedName>
        <fullName evidence="6">Aste57867_9264 protein</fullName>
    </submittedName>
</protein>
<dbReference type="Pfam" id="PF00782">
    <property type="entry name" value="DSPc"/>
    <property type="match status" value="1"/>
</dbReference>
<dbReference type="PROSITE" id="PS00383">
    <property type="entry name" value="TYR_PHOSPHATASE_1"/>
    <property type="match status" value="1"/>
</dbReference>
<evidence type="ECO:0000256" key="1">
    <source>
        <dbReference type="ARBA" id="ARBA00022801"/>
    </source>
</evidence>
<dbReference type="PANTHER" id="PTHR46377">
    <property type="entry name" value="DUAL SPECIFICITY PROTEIN PHOSPHATASE 19"/>
    <property type="match status" value="1"/>
</dbReference>
<evidence type="ECO:0000313" key="5">
    <source>
        <dbReference type="EMBL" id="KAF0700210.1"/>
    </source>
</evidence>
<keyword evidence="7" id="KW-1185">Reference proteome</keyword>
<dbReference type="CDD" id="cd14498">
    <property type="entry name" value="DSP"/>
    <property type="match status" value="1"/>
</dbReference>
<dbReference type="Proteomes" id="UP000332933">
    <property type="component" value="Unassembled WGS sequence"/>
</dbReference>